<keyword evidence="1" id="KW-0472">Membrane</keyword>
<keyword evidence="1" id="KW-1133">Transmembrane helix</keyword>
<feature type="transmembrane region" description="Helical" evidence="1">
    <location>
        <begin position="134"/>
        <end position="154"/>
    </location>
</feature>
<gene>
    <name evidence="2" type="ORF">H3L94_02765</name>
</gene>
<keyword evidence="1" id="KW-0812">Transmembrane</keyword>
<reference evidence="2 3" key="1">
    <citation type="submission" date="2020-07" db="EMBL/GenBank/DDBJ databases">
        <title>Genomic diversity of species in the Neisseriaceae family.</title>
        <authorList>
            <person name="Vincent A.T."/>
            <person name="Bernet E."/>
            <person name="Veyrier F.J."/>
        </authorList>
    </citation>
    <scope>NUCLEOTIDE SEQUENCE [LARGE SCALE GENOMIC DNA]</scope>
    <source>
        <strain evidence="2 3">DSM 22244</strain>
    </source>
</reference>
<dbReference type="AlphaFoldDB" id="A0A7D7S5M7"/>
<protein>
    <submittedName>
        <fullName evidence="2">Uncharacterized protein</fullName>
    </submittedName>
</protein>
<feature type="transmembrane region" description="Helical" evidence="1">
    <location>
        <begin position="54"/>
        <end position="74"/>
    </location>
</feature>
<feature type="transmembrane region" description="Helical" evidence="1">
    <location>
        <begin position="20"/>
        <end position="42"/>
    </location>
</feature>
<dbReference type="EMBL" id="CP059567">
    <property type="protein sequence ID" value="QMT40986.1"/>
    <property type="molecule type" value="Genomic_DNA"/>
</dbReference>
<evidence type="ECO:0000256" key="1">
    <source>
        <dbReference type="SAM" id="Phobius"/>
    </source>
</evidence>
<evidence type="ECO:0000313" key="2">
    <source>
        <dbReference type="EMBL" id="QMT40986.1"/>
    </source>
</evidence>
<proteinExistence type="predicted"/>
<dbReference type="KEGG" id="nsg:H3L94_02765"/>
<feature type="transmembrane region" description="Helical" evidence="1">
    <location>
        <begin position="95"/>
        <end position="114"/>
    </location>
</feature>
<dbReference type="Proteomes" id="UP000514752">
    <property type="component" value="Chromosome"/>
</dbReference>
<feature type="transmembrane region" description="Helical" evidence="1">
    <location>
        <begin position="175"/>
        <end position="201"/>
    </location>
</feature>
<organism evidence="2 3">
    <name type="scientific">Neisseria shayeganii</name>
    <dbReference type="NCBI Taxonomy" id="607712"/>
    <lineage>
        <taxon>Bacteria</taxon>
        <taxon>Pseudomonadati</taxon>
        <taxon>Pseudomonadota</taxon>
        <taxon>Betaproteobacteria</taxon>
        <taxon>Neisseriales</taxon>
        <taxon>Neisseriaceae</taxon>
        <taxon>Neisseria</taxon>
    </lineage>
</organism>
<accession>A0A7D7S5M7</accession>
<sequence length="213" mass="24299">MMNKNLNTSPSNKPREIFRLLIITIPSVFVLQFIWLGLVILVDKEDIGISAERVLLGMAALMMGGLWAWLSLKGKMPFGYATPKLTTAQNPIQKLMRGLFVVAGMATYVAFAMMPEAMVYAFFRVLSFGPILDILGLLALFAMVLLIVIDSLMTSIKHKLMPHKKPKENIRYINWYLFAMINWVVALLMIIVFLLMVYGYWVPIFMDNKIMIQ</sequence>
<name>A0A7D7S5M7_9NEIS</name>
<evidence type="ECO:0000313" key="3">
    <source>
        <dbReference type="Proteomes" id="UP000514752"/>
    </source>
</evidence>